<evidence type="ECO:0000256" key="2">
    <source>
        <dbReference type="ARBA" id="ARBA00022603"/>
    </source>
</evidence>
<dbReference type="GO" id="GO:0006779">
    <property type="term" value="P:porphyrin-containing compound biosynthetic process"/>
    <property type="evidence" value="ECO:0007669"/>
    <property type="project" value="InterPro"/>
</dbReference>
<evidence type="ECO:0000259" key="7">
    <source>
        <dbReference type="Pfam" id="PF01208"/>
    </source>
</evidence>
<dbReference type="GO" id="GO:0032259">
    <property type="term" value="P:methylation"/>
    <property type="evidence" value="ECO:0007669"/>
    <property type="project" value="UniProtKB-KW"/>
</dbReference>
<keyword evidence="5" id="KW-0862">Zinc</keyword>
<dbReference type="InterPro" id="IPR052024">
    <property type="entry name" value="Methanogen_methyltrans"/>
</dbReference>
<gene>
    <name evidence="8" type="ORF">CA615_03740</name>
</gene>
<keyword evidence="3 8" id="KW-0808">Transferase</keyword>
<evidence type="ECO:0000256" key="5">
    <source>
        <dbReference type="ARBA" id="ARBA00022833"/>
    </source>
</evidence>
<dbReference type="NCBIfam" id="NF004889">
    <property type="entry name" value="PRK06252.1"/>
    <property type="match status" value="1"/>
</dbReference>
<dbReference type="InterPro" id="IPR000257">
    <property type="entry name" value="Uroporphyrinogen_deCOase"/>
</dbReference>
<dbReference type="Proteomes" id="UP000248557">
    <property type="component" value="Unassembled WGS sequence"/>
</dbReference>
<comment type="cofactor">
    <cofactor evidence="1">
        <name>Zn(2+)</name>
        <dbReference type="ChEBI" id="CHEBI:29105"/>
    </cofactor>
</comment>
<evidence type="ECO:0000256" key="3">
    <source>
        <dbReference type="ARBA" id="ARBA00022679"/>
    </source>
</evidence>
<dbReference type="InterPro" id="IPR006360">
    <property type="entry name" value="Mtase_MtaA_CmuA"/>
</dbReference>
<evidence type="ECO:0000256" key="6">
    <source>
        <dbReference type="ARBA" id="ARBA00022994"/>
    </source>
</evidence>
<evidence type="ECO:0000313" key="9">
    <source>
        <dbReference type="Proteomes" id="UP000248557"/>
    </source>
</evidence>
<dbReference type="PANTHER" id="PTHR47099">
    <property type="entry name" value="METHYLCOBAMIDE:COM METHYLTRANSFERASE MTBA"/>
    <property type="match status" value="1"/>
</dbReference>
<dbReference type="GO" id="GO:0015948">
    <property type="term" value="P:methanogenesis"/>
    <property type="evidence" value="ECO:0007669"/>
    <property type="project" value="UniProtKB-KW"/>
</dbReference>
<keyword evidence="4" id="KW-0479">Metal-binding</keyword>
<accession>A0A328Q8W4</accession>
<dbReference type="GO" id="GO:0004853">
    <property type="term" value="F:uroporphyrinogen decarboxylase activity"/>
    <property type="evidence" value="ECO:0007669"/>
    <property type="project" value="InterPro"/>
</dbReference>
<dbReference type="PANTHER" id="PTHR47099:SF1">
    <property type="entry name" value="METHYLCOBAMIDE:COM METHYLTRANSFERASE MTBA"/>
    <property type="match status" value="1"/>
</dbReference>
<sequence>MDLINNLKNALNNKKVEKIPAISATSIAIFDTFNTSEVSWPQAHYDPKQMTKLGLSLYKQAKLENARIPFDMTSEAEAFGCKISSNSHSPPSIIEKAPIEYPENLDIPSDYTNKKRLAVISESIELLKNEYPEVPVIVGLVGLFTLAGHIIGIEKLVKMLNTESFTVETILDVVLDAQIELAKTYTNAGADVICIPDGSASPDLIQPEYFREYEKEALNELAKNIKCQSIIHMCGQSRPILEDLLEINFNGLSIEESINTGEARMVKEDLSSDTVIIGNISSTQTLLNKTTNEVKEEVKEILKHGTDILAPSCGIAPKTPLENIKAFVEARNEYYLEKK</sequence>
<protein>
    <submittedName>
        <fullName evidence="8">Methyltransferase</fullName>
    </submittedName>
</protein>
<dbReference type="RefSeq" id="WP_112149500.1">
    <property type="nucleotide sequence ID" value="NZ_NGJK01000037.1"/>
</dbReference>
<dbReference type="GO" id="GO:0006730">
    <property type="term" value="P:one-carbon metabolic process"/>
    <property type="evidence" value="ECO:0007669"/>
    <property type="project" value="InterPro"/>
</dbReference>
<dbReference type="AlphaFoldDB" id="A0A328Q8W4"/>
<comment type="caution">
    <text evidence="8">The sequence shown here is derived from an EMBL/GenBank/DDBJ whole genome shotgun (WGS) entry which is preliminary data.</text>
</comment>
<evidence type="ECO:0000256" key="1">
    <source>
        <dbReference type="ARBA" id="ARBA00001947"/>
    </source>
</evidence>
<keyword evidence="2 8" id="KW-0489">Methyltransferase</keyword>
<dbReference type="InterPro" id="IPR038071">
    <property type="entry name" value="UROD/MetE-like_sf"/>
</dbReference>
<dbReference type="GO" id="GO:0008168">
    <property type="term" value="F:methyltransferase activity"/>
    <property type="evidence" value="ECO:0007669"/>
    <property type="project" value="UniProtKB-KW"/>
</dbReference>
<feature type="domain" description="Uroporphyrinogen decarboxylase (URO-D)" evidence="7">
    <location>
        <begin position="6"/>
        <end position="334"/>
    </location>
</feature>
<reference evidence="8 9" key="1">
    <citation type="submission" date="2017-05" db="EMBL/GenBank/DDBJ databases">
        <title>Host range expansion of the Methanosphaera genus to humans and monogastric animals involves recent and extensive reduction in genome content.</title>
        <authorList>
            <person name="Hoedt E.C."/>
            <person name="Volmer J.G."/>
            <person name="Parks D.H."/>
            <person name="Rosewarne C.P."/>
            <person name="Denman S.E."/>
            <person name="Mcsweeney C.S."/>
            <person name="O Cuiv P."/>
            <person name="Hugenholtz P."/>
            <person name="Tyson G.W."/>
            <person name="Morrison M."/>
        </authorList>
    </citation>
    <scope>NUCLEOTIDE SEQUENCE [LARGE SCALE GENOMIC DNA]</scope>
    <source>
        <strain evidence="8 9">PA5</strain>
    </source>
</reference>
<dbReference type="Pfam" id="PF01208">
    <property type="entry name" value="URO-D"/>
    <property type="match status" value="1"/>
</dbReference>
<name>A0A328Q8W4_9EURY</name>
<dbReference type="EMBL" id="NGJK01000037">
    <property type="protein sequence ID" value="RAP03170.1"/>
    <property type="molecule type" value="Genomic_DNA"/>
</dbReference>
<proteinExistence type="predicted"/>
<dbReference type="GO" id="GO:0046872">
    <property type="term" value="F:metal ion binding"/>
    <property type="evidence" value="ECO:0007669"/>
    <property type="project" value="UniProtKB-KW"/>
</dbReference>
<evidence type="ECO:0000313" key="8">
    <source>
        <dbReference type="EMBL" id="RAP03170.1"/>
    </source>
</evidence>
<evidence type="ECO:0000256" key="4">
    <source>
        <dbReference type="ARBA" id="ARBA00022723"/>
    </source>
</evidence>
<keyword evidence="6" id="KW-0484">Methanogenesis</keyword>
<dbReference type="Gene3D" id="3.20.20.210">
    <property type="match status" value="1"/>
</dbReference>
<dbReference type="NCBIfam" id="TIGR01463">
    <property type="entry name" value="mtaA_cmuA"/>
    <property type="match status" value="1"/>
</dbReference>
<dbReference type="SUPFAM" id="SSF51726">
    <property type="entry name" value="UROD/MetE-like"/>
    <property type="match status" value="1"/>
</dbReference>
<organism evidence="8 9">
    <name type="scientific">Methanosphaera stadtmanae</name>
    <dbReference type="NCBI Taxonomy" id="2317"/>
    <lineage>
        <taxon>Archaea</taxon>
        <taxon>Methanobacteriati</taxon>
        <taxon>Methanobacteriota</taxon>
        <taxon>Methanomada group</taxon>
        <taxon>Methanobacteria</taxon>
        <taxon>Methanobacteriales</taxon>
        <taxon>Methanobacteriaceae</taxon>
        <taxon>Methanosphaera</taxon>
    </lineage>
</organism>